<keyword evidence="6 11" id="KW-0274">FAD</keyword>
<keyword evidence="8" id="KW-0408">Iron</keyword>
<evidence type="ECO:0000313" key="15">
    <source>
        <dbReference type="Proteomes" id="UP000063964"/>
    </source>
</evidence>
<evidence type="ECO:0000256" key="12">
    <source>
        <dbReference type="PIRSR" id="PIRSR006268-2"/>
    </source>
</evidence>
<keyword evidence="8" id="KW-0411">Iron-sulfur</keyword>
<dbReference type="AlphaFoldDB" id="A0A0X8JQE4"/>
<evidence type="ECO:0000256" key="2">
    <source>
        <dbReference type="ARBA" id="ARBA00016337"/>
    </source>
</evidence>
<evidence type="ECO:0000256" key="3">
    <source>
        <dbReference type="ARBA" id="ARBA00022630"/>
    </source>
</evidence>
<dbReference type="Gene3D" id="3.10.520.10">
    <property type="entry name" value="ApbE-like domains"/>
    <property type="match status" value="1"/>
</dbReference>
<evidence type="ECO:0000256" key="11">
    <source>
        <dbReference type="PIRNR" id="PIRNR006268"/>
    </source>
</evidence>
<evidence type="ECO:0000256" key="8">
    <source>
        <dbReference type="ARBA" id="ARBA00023014"/>
    </source>
</evidence>
<dbReference type="PROSITE" id="PS51318">
    <property type="entry name" value="TAT"/>
    <property type="match status" value="1"/>
</dbReference>
<dbReference type="PIRSF" id="PIRSF006268">
    <property type="entry name" value="ApbE"/>
    <property type="match status" value="1"/>
</dbReference>
<dbReference type="InterPro" id="IPR024932">
    <property type="entry name" value="ApbE"/>
</dbReference>
<feature type="chain" id="PRO_5039885835" description="FAD:protein FMN transferase" evidence="13">
    <location>
        <begin position="27"/>
        <end position="337"/>
    </location>
</feature>
<dbReference type="InterPro" id="IPR003374">
    <property type="entry name" value="ApbE-like_sf"/>
</dbReference>
<dbReference type="EC" id="2.7.1.180" evidence="1 11"/>
<evidence type="ECO:0000256" key="1">
    <source>
        <dbReference type="ARBA" id="ARBA00011955"/>
    </source>
</evidence>
<evidence type="ECO:0000256" key="9">
    <source>
        <dbReference type="ARBA" id="ARBA00031306"/>
    </source>
</evidence>
<feature type="binding site" evidence="12">
    <location>
        <position position="296"/>
    </location>
    <ligand>
        <name>Mg(2+)</name>
        <dbReference type="ChEBI" id="CHEBI:18420"/>
    </ligand>
</feature>
<evidence type="ECO:0000256" key="7">
    <source>
        <dbReference type="ARBA" id="ARBA00022842"/>
    </source>
</evidence>
<gene>
    <name evidence="14" type="ORF">AXF15_07265</name>
</gene>
<dbReference type="GO" id="GO:0016740">
    <property type="term" value="F:transferase activity"/>
    <property type="evidence" value="ECO:0007669"/>
    <property type="project" value="UniProtKB-UniRule"/>
</dbReference>
<sequence>MIPALQSDRRTFLKRLAMLAAGAALAPVVRVVPAAAGSGRIRIQEERMLMGTFVGLTVLASSRMQGEEAVVRAFAEMESQICVFDRFDASTPLSILNREGRLCDAPEELLSVLDFSDGLFMRSGGLFDVTVAPVVNLLARTHGAPDENELREALALVDAGRMSRRDGDIRFGSRGMAVTLDGVAKGHIADRAAAALERMGIDTYLVDAGGDIRVQGAPEGRPWRIAIQDPDKGGNYPAVIELRSGAVATSGGYESGFDKAGTSHHLINPDTGASPAYVRSVSVQAPTVMQADGLATALSLMHPREALRLTDSLPGHSCLLVTSSGARLASDNWGMRL</sequence>
<dbReference type="SUPFAM" id="SSF143631">
    <property type="entry name" value="ApbE-like"/>
    <property type="match status" value="1"/>
</dbReference>
<dbReference type="Pfam" id="PF02424">
    <property type="entry name" value="ApbE"/>
    <property type="match status" value="1"/>
</dbReference>
<protein>
    <recommendedName>
        <fullName evidence="2 11">FAD:protein FMN transferase</fullName>
        <ecNumber evidence="1 11">2.7.1.180</ecNumber>
    </recommendedName>
    <alternativeName>
        <fullName evidence="9 11">Flavin transferase</fullName>
    </alternativeName>
</protein>
<evidence type="ECO:0000256" key="6">
    <source>
        <dbReference type="ARBA" id="ARBA00022827"/>
    </source>
</evidence>
<keyword evidence="5 11" id="KW-0479">Metal-binding</keyword>
<dbReference type="STRING" id="888061.AXF15_07265"/>
<dbReference type="PANTHER" id="PTHR30040:SF2">
    <property type="entry name" value="FAD:PROTEIN FMN TRANSFERASE"/>
    <property type="match status" value="1"/>
</dbReference>
<evidence type="ECO:0000256" key="13">
    <source>
        <dbReference type="SAM" id="SignalP"/>
    </source>
</evidence>
<dbReference type="GO" id="GO:0051536">
    <property type="term" value="F:iron-sulfur cluster binding"/>
    <property type="evidence" value="ECO:0007669"/>
    <property type="project" value="UniProtKB-KW"/>
</dbReference>
<feature type="binding site" evidence="12">
    <location>
        <position position="182"/>
    </location>
    <ligand>
        <name>Mg(2+)</name>
        <dbReference type="ChEBI" id="CHEBI:18420"/>
    </ligand>
</feature>
<keyword evidence="15" id="KW-1185">Reference proteome</keyword>
<evidence type="ECO:0000256" key="5">
    <source>
        <dbReference type="ARBA" id="ARBA00022723"/>
    </source>
</evidence>
<dbReference type="EMBL" id="CP014230">
    <property type="protein sequence ID" value="AMD92921.1"/>
    <property type="molecule type" value="Genomic_DNA"/>
</dbReference>
<dbReference type="Proteomes" id="UP000063964">
    <property type="component" value="Chromosome"/>
</dbReference>
<feature type="binding site" evidence="12">
    <location>
        <position position="292"/>
    </location>
    <ligand>
        <name>Mg(2+)</name>
        <dbReference type="ChEBI" id="CHEBI:18420"/>
    </ligand>
</feature>
<evidence type="ECO:0000256" key="10">
    <source>
        <dbReference type="ARBA" id="ARBA00048540"/>
    </source>
</evidence>
<accession>A0A0X8JQE4</accession>
<comment type="similarity">
    <text evidence="11">Belongs to the ApbE family.</text>
</comment>
<keyword evidence="13" id="KW-0732">Signal</keyword>
<keyword evidence="7 11" id="KW-0460">Magnesium</keyword>
<organism evidence="14 15">
    <name type="scientific">Desulfomicrobium orale DSM 12838</name>
    <dbReference type="NCBI Taxonomy" id="888061"/>
    <lineage>
        <taxon>Bacteria</taxon>
        <taxon>Pseudomonadati</taxon>
        <taxon>Thermodesulfobacteriota</taxon>
        <taxon>Desulfovibrionia</taxon>
        <taxon>Desulfovibrionales</taxon>
        <taxon>Desulfomicrobiaceae</taxon>
        <taxon>Desulfomicrobium</taxon>
    </lineage>
</organism>
<name>A0A0X8JQE4_9BACT</name>
<dbReference type="KEGG" id="doa:AXF15_07265"/>
<dbReference type="PANTHER" id="PTHR30040">
    <property type="entry name" value="THIAMINE BIOSYNTHESIS LIPOPROTEIN APBE"/>
    <property type="match status" value="1"/>
</dbReference>
<dbReference type="GO" id="GO:0046872">
    <property type="term" value="F:metal ion binding"/>
    <property type="evidence" value="ECO:0007669"/>
    <property type="project" value="UniProtKB-UniRule"/>
</dbReference>
<proteinExistence type="inferred from homology"/>
<reference evidence="15" key="1">
    <citation type="submission" date="2016-02" db="EMBL/GenBank/DDBJ databases">
        <authorList>
            <person name="Holder M.E."/>
            <person name="Ajami N.J."/>
            <person name="Petrosino J.F."/>
        </authorList>
    </citation>
    <scope>NUCLEOTIDE SEQUENCE [LARGE SCALE GENOMIC DNA]</scope>
    <source>
        <strain evidence="15">DSM 12838</strain>
    </source>
</reference>
<keyword evidence="4 11" id="KW-0808">Transferase</keyword>
<evidence type="ECO:0000256" key="4">
    <source>
        <dbReference type="ARBA" id="ARBA00022679"/>
    </source>
</evidence>
<evidence type="ECO:0000313" key="14">
    <source>
        <dbReference type="EMBL" id="AMD92921.1"/>
    </source>
</evidence>
<comment type="cofactor">
    <cofactor evidence="12">
        <name>Mg(2+)</name>
        <dbReference type="ChEBI" id="CHEBI:18420"/>
    </cofactor>
    <cofactor evidence="12">
        <name>Mn(2+)</name>
        <dbReference type="ChEBI" id="CHEBI:29035"/>
    </cofactor>
    <text evidence="12">Magnesium. Can also use manganese.</text>
</comment>
<feature type="signal peptide" evidence="13">
    <location>
        <begin position="1"/>
        <end position="26"/>
    </location>
</feature>
<comment type="catalytic activity">
    <reaction evidence="10 11">
        <text>L-threonyl-[protein] + FAD = FMN-L-threonyl-[protein] + AMP + H(+)</text>
        <dbReference type="Rhea" id="RHEA:36847"/>
        <dbReference type="Rhea" id="RHEA-COMP:11060"/>
        <dbReference type="Rhea" id="RHEA-COMP:11061"/>
        <dbReference type="ChEBI" id="CHEBI:15378"/>
        <dbReference type="ChEBI" id="CHEBI:30013"/>
        <dbReference type="ChEBI" id="CHEBI:57692"/>
        <dbReference type="ChEBI" id="CHEBI:74257"/>
        <dbReference type="ChEBI" id="CHEBI:456215"/>
        <dbReference type="EC" id="2.7.1.180"/>
    </reaction>
</comment>
<keyword evidence="3 11" id="KW-0285">Flavoprotein</keyword>
<dbReference type="RefSeq" id="WP_066605348.1">
    <property type="nucleotide sequence ID" value="NZ_CP014230.1"/>
</dbReference>
<dbReference type="InterPro" id="IPR006311">
    <property type="entry name" value="TAT_signal"/>
</dbReference>